<dbReference type="PANTHER" id="PTHR36933">
    <property type="entry name" value="SLL0788 PROTEIN"/>
    <property type="match status" value="1"/>
</dbReference>
<evidence type="ECO:0000259" key="3">
    <source>
        <dbReference type="Pfam" id="PF03713"/>
    </source>
</evidence>
<evidence type="ECO:0000256" key="1">
    <source>
        <dbReference type="SAM" id="MobiDB-lite"/>
    </source>
</evidence>
<evidence type="ECO:0000313" key="4">
    <source>
        <dbReference type="EMBL" id="MFF4778447.1"/>
    </source>
</evidence>
<dbReference type="InterPro" id="IPR012347">
    <property type="entry name" value="Ferritin-like"/>
</dbReference>
<dbReference type="RefSeq" id="WP_084463710.1">
    <property type="nucleotide sequence ID" value="NZ_BBYK01000040.1"/>
</dbReference>
<feature type="transmembrane region" description="Helical" evidence="2">
    <location>
        <begin position="28"/>
        <end position="49"/>
    </location>
</feature>
<dbReference type="Pfam" id="PF03713">
    <property type="entry name" value="DUF305"/>
    <property type="match status" value="1"/>
</dbReference>
<keyword evidence="5" id="KW-1185">Reference proteome</keyword>
<keyword evidence="2" id="KW-1133">Transmembrane helix</keyword>
<keyword evidence="2" id="KW-0472">Membrane</keyword>
<dbReference type="PANTHER" id="PTHR36933:SF1">
    <property type="entry name" value="SLL0788 PROTEIN"/>
    <property type="match status" value="1"/>
</dbReference>
<comment type="caution">
    <text evidence="4">The sequence shown here is derived from an EMBL/GenBank/DDBJ whole genome shotgun (WGS) entry which is preliminary data.</text>
</comment>
<gene>
    <name evidence="4" type="ORF">ACFY05_37050</name>
</gene>
<sequence length="236" mass="24816">MSTETVPSSAEPVGAPAGEVAAPPRRGALLGGLIALAVAAAAFLLLVMARPGTPGDTSPEAGFARDMAVHHAQAVEMAFAVRDVSTDGPIRNLAYDIITTQSTQRGIFMGWLQQWGLDQASDLPPMAWMSGHGHGGPGTGAATGTQGVMPGMATPEEMDRLRAAKGRDAEILFLQLMIRHHEGGVDMAKGLLRLSDRTEVRELAQHIVDGQTAEIALMKDFLRARGGQPLPSILTP</sequence>
<feature type="compositionally biased region" description="Low complexity" evidence="1">
    <location>
        <begin position="10"/>
        <end position="21"/>
    </location>
</feature>
<proteinExistence type="predicted"/>
<feature type="region of interest" description="Disordered" evidence="1">
    <location>
        <begin position="1"/>
        <end position="21"/>
    </location>
</feature>
<accession>A0ABW6VJY7</accession>
<evidence type="ECO:0000313" key="5">
    <source>
        <dbReference type="Proteomes" id="UP001602119"/>
    </source>
</evidence>
<name>A0ABW6VJY7_MICFU</name>
<reference evidence="4 5" key="1">
    <citation type="submission" date="2024-10" db="EMBL/GenBank/DDBJ databases">
        <title>The Natural Products Discovery Center: Release of the First 8490 Sequenced Strains for Exploring Actinobacteria Biosynthetic Diversity.</title>
        <authorList>
            <person name="Kalkreuter E."/>
            <person name="Kautsar S.A."/>
            <person name="Yang D."/>
            <person name="Bader C.D."/>
            <person name="Teijaro C.N."/>
            <person name="Fluegel L."/>
            <person name="Davis C.M."/>
            <person name="Simpson J.R."/>
            <person name="Lauterbach L."/>
            <person name="Steele A.D."/>
            <person name="Gui C."/>
            <person name="Meng S."/>
            <person name="Li G."/>
            <person name="Viehrig K."/>
            <person name="Ye F."/>
            <person name="Su P."/>
            <person name="Kiefer A.F."/>
            <person name="Nichols A."/>
            <person name="Cepeda A.J."/>
            <person name="Yan W."/>
            <person name="Fan B."/>
            <person name="Jiang Y."/>
            <person name="Adhikari A."/>
            <person name="Zheng C.-J."/>
            <person name="Schuster L."/>
            <person name="Cowan T.M."/>
            <person name="Smanski M.J."/>
            <person name="Chevrette M.G."/>
            <person name="De Carvalho L.P.S."/>
            <person name="Shen B."/>
        </authorList>
    </citation>
    <scope>NUCLEOTIDE SEQUENCE [LARGE SCALE GENOMIC DNA]</scope>
    <source>
        <strain evidence="4 5">NPDC001281</strain>
    </source>
</reference>
<protein>
    <submittedName>
        <fullName evidence="4">DUF305 domain-containing protein</fullName>
    </submittedName>
</protein>
<dbReference type="EMBL" id="JBIAXI010000032">
    <property type="protein sequence ID" value="MFF4778447.1"/>
    <property type="molecule type" value="Genomic_DNA"/>
</dbReference>
<dbReference type="Gene3D" id="1.20.1260.10">
    <property type="match status" value="1"/>
</dbReference>
<organism evidence="4 5">
    <name type="scientific">Microtetraspora fusca</name>
    <dbReference type="NCBI Taxonomy" id="1997"/>
    <lineage>
        <taxon>Bacteria</taxon>
        <taxon>Bacillati</taxon>
        <taxon>Actinomycetota</taxon>
        <taxon>Actinomycetes</taxon>
        <taxon>Streptosporangiales</taxon>
        <taxon>Streptosporangiaceae</taxon>
        <taxon>Microtetraspora</taxon>
    </lineage>
</organism>
<dbReference type="Proteomes" id="UP001602119">
    <property type="component" value="Unassembled WGS sequence"/>
</dbReference>
<dbReference type="InterPro" id="IPR005183">
    <property type="entry name" value="DUF305_CopM-like"/>
</dbReference>
<evidence type="ECO:0000256" key="2">
    <source>
        <dbReference type="SAM" id="Phobius"/>
    </source>
</evidence>
<keyword evidence="2" id="KW-0812">Transmembrane</keyword>
<feature type="domain" description="DUF305" evidence="3">
    <location>
        <begin position="60"/>
        <end position="222"/>
    </location>
</feature>